<evidence type="ECO:0000313" key="2">
    <source>
        <dbReference type="Proteomes" id="UP001064297"/>
    </source>
</evidence>
<dbReference type="Proteomes" id="UP001064297">
    <property type="component" value="Segment"/>
</dbReference>
<evidence type="ECO:0000313" key="1">
    <source>
        <dbReference type="EMBL" id="UXE03802.1"/>
    </source>
</evidence>
<name>A0A977KMT0_9CAUD</name>
<proteinExistence type="predicted"/>
<dbReference type="EMBL" id="OP297535">
    <property type="protein sequence ID" value="UXE03802.1"/>
    <property type="molecule type" value="Genomic_DNA"/>
</dbReference>
<protein>
    <submittedName>
        <fullName evidence="1">Uncharacterized protein</fullName>
    </submittedName>
</protein>
<sequence>MTSDEDLEYTLESTTRTFTVVLHNAPATKRPYATMAMLPTRAIITECTGGRSPDVNLHGFLILNGKPTKRTTDERFGDVLNPSERMNHAPDWVRDLVADVLAKADGDE</sequence>
<keyword evidence="2" id="KW-1185">Reference proteome</keyword>
<accession>A0A977KMT0</accession>
<reference evidence="1" key="1">
    <citation type="submission" date="2022-08" db="EMBL/GenBank/DDBJ databases">
        <authorList>
            <person name="Abuwarda M.A."/>
            <person name="Alvarez A."/>
            <person name="Batteikh M."/>
            <person name="Baughman A.P."/>
            <person name="Chavez V."/>
            <person name="Cheng C."/>
            <person name="Cosentino E.J."/>
            <person name="Di Blasi D.L."/>
            <person name="Dooley N.L."/>
            <person name="Empson B.M."/>
            <person name="Erfanian K."/>
            <person name="Esparza P.D."/>
            <person name="Fleming H.S."/>
            <person name="Ghannam M.S."/>
            <person name="Gibbons A.C."/>
            <person name="Gonzalez C."/>
            <person name="Huq N.E."/>
            <person name="Jin K."/>
            <person name="Kamarzar M."/>
            <person name="Khaine A."/>
            <person name="Krug K.R."/>
            <person name="Lee A."/>
            <person name="Liao S."/>
            <person name="Light I."/>
            <person name="Ma Y."/>
            <person name="Magaling J.M."/>
            <person name="McLinden K.C."/>
            <person name="Melkote A."/>
            <person name="Montoya Serpas C.A."/>
            <person name="Niazmandi K."/>
            <person name="Ostroske E.C."/>
            <person name="Paek B.H."/>
            <person name="Rajiv S."/>
            <person name="Santos C.E."/>
            <person name="Semaan S.A."/>
            <person name="Senthilvelan J."/>
            <person name="Sheppy T.E."/>
            <person name="Stephenson J.C."/>
            <person name="Tenney M.E."/>
            <person name="Teoh N."/>
            <person name="Thorp J.P."/>
            <person name="Turon Font G."/>
            <person name="Uvarov E.V."/>
            <person name="Verpukhovskiy P."/>
            <person name="Wang J."/>
            <person name="Whang A.Y."/>
            <person name="Wright N.E."/>
            <person name="Wu M."/>
            <person name="Zhuang C."/>
            <person name="Bruns J.A."/>
            <person name="Chai A.E."/>
            <person name="Parikh H."/>
            <person name="Zorawik M."/>
            <person name="Garza D.R."/>
            <person name="Ngo R.T."/>
            <person name="Reddi K."/>
            <person name="Garcia-Vedrenne A.E."/>
            <person name="Freise A.C."/>
            <person name="Balish M.F."/>
            <person name="Garlena R.A."/>
            <person name="Russell D.A."/>
            <person name="Jacobs-Sera D."/>
            <person name="Hatfull G.F."/>
        </authorList>
    </citation>
    <scope>NUCLEOTIDE SEQUENCE</scope>
</reference>
<organism evidence="1 2">
    <name type="scientific">Gordonia phage ObLaDi</name>
    <dbReference type="NCBI Taxonomy" id="2978487"/>
    <lineage>
        <taxon>Viruses</taxon>
        <taxon>Duplodnaviria</taxon>
        <taxon>Heunggongvirae</taxon>
        <taxon>Uroviricota</taxon>
        <taxon>Caudoviricetes</taxon>
        <taxon>Kruegerviridae</taxon>
        <taxon>Cafassovirus</taxon>
        <taxon>Cafassovirus obladi</taxon>
    </lineage>
</organism>
<gene>
    <name evidence="1" type="primary">79</name>
    <name evidence="1" type="ORF">SEA_OBLADI_79</name>
</gene>